<dbReference type="EMBL" id="MU001861">
    <property type="protein sequence ID" value="KAF2795365.1"/>
    <property type="molecule type" value="Genomic_DNA"/>
</dbReference>
<gene>
    <name evidence="3" type="ORF">K505DRAFT_336111</name>
</gene>
<dbReference type="AlphaFoldDB" id="A0A6A6XHJ0"/>
<keyword evidence="2" id="KW-1133">Transmembrane helix</keyword>
<evidence type="ECO:0000256" key="1">
    <source>
        <dbReference type="SAM" id="MobiDB-lite"/>
    </source>
</evidence>
<evidence type="ECO:0000313" key="3">
    <source>
        <dbReference type="EMBL" id="KAF2795365.1"/>
    </source>
</evidence>
<feature type="transmembrane region" description="Helical" evidence="2">
    <location>
        <begin position="156"/>
        <end position="178"/>
    </location>
</feature>
<evidence type="ECO:0000256" key="2">
    <source>
        <dbReference type="SAM" id="Phobius"/>
    </source>
</evidence>
<accession>A0A6A6XHJ0</accession>
<evidence type="ECO:0000313" key="4">
    <source>
        <dbReference type="Proteomes" id="UP000799757"/>
    </source>
</evidence>
<sequence length="184" mass="20566">MEDTIQQPYRDSPASSRSSSPTSGGRIPPPKPLPSLPTDAPPSFEETYRDEPSPFHIAAPHPQRYRPTSEVLSRQAQHVTPYTDIPEGDDDDVPLAHLYPYPTEAPPAYHIVVRQSYRDTLISHIPPNFTGLPEADEEAGVERPQADDVRFSVERVVAGLIVSMVLVLITTLLVWHILSIYFNF</sequence>
<proteinExistence type="predicted"/>
<keyword evidence="4" id="KW-1185">Reference proteome</keyword>
<name>A0A6A6XHJ0_9PLEO</name>
<keyword evidence="2" id="KW-0812">Transmembrane</keyword>
<feature type="compositionally biased region" description="Low complexity" evidence="1">
    <location>
        <begin position="12"/>
        <end position="26"/>
    </location>
</feature>
<reference evidence="3" key="1">
    <citation type="journal article" date="2020" name="Stud. Mycol.">
        <title>101 Dothideomycetes genomes: a test case for predicting lifestyles and emergence of pathogens.</title>
        <authorList>
            <person name="Haridas S."/>
            <person name="Albert R."/>
            <person name="Binder M."/>
            <person name="Bloem J."/>
            <person name="Labutti K."/>
            <person name="Salamov A."/>
            <person name="Andreopoulos B."/>
            <person name="Baker S."/>
            <person name="Barry K."/>
            <person name="Bills G."/>
            <person name="Bluhm B."/>
            <person name="Cannon C."/>
            <person name="Castanera R."/>
            <person name="Culley D."/>
            <person name="Daum C."/>
            <person name="Ezra D."/>
            <person name="Gonzalez J."/>
            <person name="Henrissat B."/>
            <person name="Kuo A."/>
            <person name="Liang C."/>
            <person name="Lipzen A."/>
            <person name="Lutzoni F."/>
            <person name="Magnuson J."/>
            <person name="Mondo S."/>
            <person name="Nolan M."/>
            <person name="Ohm R."/>
            <person name="Pangilinan J."/>
            <person name="Park H.-J."/>
            <person name="Ramirez L."/>
            <person name="Alfaro M."/>
            <person name="Sun H."/>
            <person name="Tritt A."/>
            <person name="Yoshinaga Y."/>
            <person name="Zwiers L.-H."/>
            <person name="Turgeon B."/>
            <person name="Goodwin S."/>
            <person name="Spatafora J."/>
            <person name="Crous P."/>
            <person name="Grigoriev I."/>
        </authorList>
    </citation>
    <scope>NUCLEOTIDE SEQUENCE</scope>
    <source>
        <strain evidence="3">CBS 109.77</strain>
    </source>
</reference>
<dbReference type="OrthoDB" id="3687473at2759"/>
<feature type="region of interest" description="Disordered" evidence="1">
    <location>
        <begin position="1"/>
        <end position="76"/>
    </location>
</feature>
<dbReference type="Proteomes" id="UP000799757">
    <property type="component" value="Unassembled WGS sequence"/>
</dbReference>
<keyword evidence="2" id="KW-0472">Membrane</keyword>
<protein>
    <submittedName>
        <fullName evidence="3">Uncharacterized protein</fullName>
    </submittedName>
</protein>
<organism evidence="3 4">
    <name type="scientific">Melanomma pulvis-pyrius CBS 109.77</name>
    <dbReference type="NCBI Taxonomy" id="1314802"/>
    <lineage>
        <taxon>Eukaryota</taxon>
        <taxon>Fungi</taxon>
        <taxon>Dikarya</taxon>
        <taxon>Ascomycota</taxon>
        <taxon>Pezizomycotina</taxon>
        <taxon>Dothideomycetes</taxon>
        <taxon>Pleosporomycetidae</taxon>
        <taxon>Pleosporales</taxon>
        <taxon>Melanommataceae</taxon>
        <taxon>Melanomma</taxon>
    </lineage>
</organism>